<comment type="similarity">
    <text evidence="2 14">Belongs to the cytochrome c oxidase subunit 2 family.</text>
</comment>
<dbReference type="PANTHER" id="PTHR22888">
    <property type="entry name" value="CYTOCHROME C OXIDASE, SUBUNIT II"/>
    <property type="match status" value="1"/>
</dbReference>
<dbReference type="eggNOG" id="COG1622">
    <property type="taxonomic scope" value="Bacteria"/>
</dbReference>
<keyword evidence="19" id="KW-1185">Reference proteome</keyword>
<dbReference type="GO" id="GO:0016682">
    <property type="term" value="F:oxidoreductase activity, acting on diphenols and related substances as donors, oxygen as acceptor"/>
    <property type="evidence" value="ECO:0007669"/>
    <property type="project" value="InterPro"/>
</dbReference>
<proteinExistence type="inferred from homology"/>
<evidence type="ECO:0000256" key="13">
    <source>
        <dbReference type="ARBA" id="ARBA00023288"/>
    </source>
</evidence>
<dbReference type="PROSITE" id="PS51257">
    <property type="entry name" value="PROKAR_LIPOPROTEIN"/>
    <property type="match status" value="1"/>
</dbReference>
<dbReference type="InterPro" id="IPR002429">
    <property type="entry name" value="CcO_II-like_C"/>
</dbReference>
<dbReference type="HOGENOM" id="CLU_036876_6_1_6"/>
<dbReference type="GO" id="GO:0004129">
    <property type="term" value="F:cytochrome-c oxidase activity"/>
    <property type="evidence" value="ECO:0007669"/>
    <property type="project" value="UniProtKB-UniRule"/>
</dbReference>
<dbReference type="SUPFAM" id="SSF49503">
    <property type="entry name" value="Cupredoxins"/>
    <property type="match status" value="1"/>
</dbReference>
<dbReference type="InterPro" id="IPR006333">
    <property type="entry name" value="Cyt_o_ubiquinol_oxidase_su2"/>
</dbReference>
<dbReference type="Pfam" id="PF00116">
    <property type="entry name" value="COX2"/>
    <property type="match status" value="1"/>
</dbReference>
<dbReference type="GO" id="GO:0005886">
    <property type="term" value="C:plasma membrane"/>
    <property type="evidence" value="ECO:0007669"/>
    <property type="project" value="UniProtKB-SubCell"/>
</dbReference>
<keyword evidence="4 14" id="KW-1003">Cell membrane</keyword>
<feature type="transmembrane region" description="Helical" evidence="15">
    <location>
        <begin position="94"/>
        <end position="117"/>
    </location>
</feature>
<evidence type="ECO:0000256" key="11">
    <source>
        <dbReference type="ARBA" id="ARBA00023136"/>
    </source>
</evidence>
<dbReference type="AlphaFoldDB" id="F9ZX93"/>
<dbReference type="Gene3D" id="2.60.40.420">
    <property type="entry name" value="Cupredoxins - blue copper proteins"/>
    <property type="match status" value="1"/>
</dbReference>
<accession>F9ZX93</accession>
<sequence>MKPYAMLNLASGYWRVLPFFLLLMSLSGCSLHHISDLQPSGPISRNIDELFWTTVALMSLVLISVFGMAAWFVWKYRASNTKANYSPDWDTSVALEWLVWLFPALIIVILGSATWIFTHRLDPYKPMDSKMEPLEIQAIALDWKWLFIYPEQRIAAVNELAIPVGRPIAFKITSDTVMNSFFIPRLGGQINAMAGMQTQLHLIADQPGRYFGENIQYNGPGFSYQHFEVNATSVQGFETWIEKTKQSSQTLDFKQFKALAKPSIRHPVTYFSSVSPLLFQQVMDQFLGEPNLHPISDQ</sequence>
<keyword evidence="12" id="KW-0564">Palmitate</keyword>
<keyword evidence="13" id="KW-0449">Lipoprotein</keyword>
<dbReference type="InterPro" id="IPR045187">
    <property type="entry name" value="CcO_II"/>
</dbReference>
<dbReference type="GO" id="GO:0005507">
    <property type="term" value="F:copper ion binding"/>
    <property type="evidence" value="ECO:0007669"/>
    <property type="project" value="InterPro"/>
</dbReference>
<dbReference type="PROSITE" id="PS50857">
    <property type="entry name" value="COX2_CUA"/>
    <property type="match status" value="1"/>
</dbReference>
<dbReference type="EMBL" id="CP002738">
    <property type="protein sequence ID" value="AEF99703.1"/>
    <property type="molecule type" value="Genomic_DNA"/>
</dbReference>
<gene>
    <name evidence="18" type="ordered locus">Metme_1277</name>
</gene>
<dbReference type="GO" id="GO:0009486">
    <property type="term" value="F:cytochrome bo3 ubiquinol oxidase activity"/>
    <property type="evidence" value="ECO:0007669"/>
    <property type="project" value="InterPro"/>
</dbReference>
<dbReference type="Gene3D" id="1.10.287.90">
    <property type="match status" value="1"/>
</dbReference>
<reference evidence="19" key="3">
    <citation type="submission" date="2011-05" db="EMBL/GenBank/DDBJ databases">
        <title>Complete sequence of Methylomonas methanica MC09.</title>
        <authorList>
            <consortium name="US DOE Joint Genome Institute"/>
            <person name="Lucas S."/>
            <person name="Han J."/>
            <person name="Lapidus A."/>
            <person name="Cheng J.-F."/>
            <person name="Goodwin L."/>
            <person name="Pitluck S."/>
            <person name="Peters L."/>
            <person name="Mikhailova N."/>
            <person name="Teshima H."/>
            <person name="Han C."/>
            <person name="Tapia R."/>
            <person name="Land M."/>
            <person name="Hauser L."/>
            <person name="Kyrpides N."/>
            <person name="Ivanova N."/>
            <person name="Pagani I."/>
            <person name="Stein L."/>
            <person name="Woyke T."/>
        </authorList>
    </citation>
    <scope>NUCLEOTIDE SEQUENCE [LARGE SCALE GENOMIC DNA]</scope>
    <source>
        <strain evidence="19">MC09</strain>
    </source>
</reference>
<dbReference type="InterPro" id="IPR036257">
    <property type="entry name" value="Cyt_c_oxidase_su2_TM_sf"/>
</dbReference>
<comment type="subcellular location">
    <subcellularLocation>
        <location evidence="1">Cell membrane</location>
        <topology evidence="1">Multi-pass membrane protein</topology>
    </subcellularLocation>
</comment>
<keyword evidence="7" id="KW-0732">Signal</keyword>
<evidence type="ECO:0000256" key="2">
    <source>
        <dbReference type="ARBA" id="ARBA00007866"/>
    </source>
</evidence>
<dbReference type="InterPro" id="IPR034227">
    <property type="entry name" value="CuRO_UO_II"/>
</dbReference>
<dbReference type="InterPro" id="IPR011759">
    <property type="entry name" value="Cyt_c_oxidase_su2_TM_dom"/>
</dbReference>
<dbReference type="STRING" id="857087.Metme_1277"/>
<feature type="transmembrane region" description="Helical" evidence="15">
    <location>
        <begin position="50"/>
        <end position="74"/>
    </location>
</feature>
<evidence type="ECO:0000256" key="14">
    <source>
        <dbReference type="PIRNR" id="PIRNR000292"/>
    </source>
</evidence>
<organism evidence="18 19">
    <name type="scientific">Methylomonas methanica (strain DSM 25384 / MC09)</name>
    <dbReference type="NCBI Taxonomy" id="857087"/>
    <lineage>
        <taxon>Bacteria</taxon>
        <taxon>Pseudomonadati</taxon>
        <taxon>Pseudomonadota</taxon>
        <taxon>Gammaproteobacteria</taxon>
        <taxon>Methylococcales</taxon>
        <taxon>Methylococcaceae</taxon>
        <taxon>Methylomonas</taxon>
    </lineage>
</organism>
<dbReference type="NCBIfam" id="TIGR01433">
    <property type="entry name" value="CyoA"/>
    <property type="match status" value="1"/>
</dbReference>
<keyword evidence="6 15" id="KW-0812">Transmembrane</keyword>
<evidence type="ECO:0000256" key="10">
    <source>
        <dbReference type="ARBA" id="ARBA00023002"/>
    </source>
</evidence>
<keyword evidence="5 14" id="KW-0679">Respiratory chain</keyword>
<evidence type="ECO:0000256" key="5">
    <source>
        <dbReference type="ARBA" id="ARBA00022660"/>
    </source>
</evidence>
<evidence type="ECO:0000256" key="3">
    <source>
        <dbReference type="ARBA" id="ARBA00022448"/>
    </source>
</evidence>
<dbReference type="InterPro" id="IPR008972">
    <property type="entry name" value="Cupredoxin"/>
</dbReference>
<dbReference type="Proteomes" id="UP000008888">
    <property type="component" value="Chromosome"/>
</dbReference>
<dbReference type="PROSITE" id="PS50999">
    <property type="entry name" value="COX2_TM"/>
    <property type="match status" value="1"/>
</dbReference>
<evidence type="ECO:0000256" key="8">
    <source>
        <dbReference type="ARBA" id="ARBA00022982"/>
    </source>
</evidence>
<evidence type="ECO:0000256" key="1">
    <source>
        <dbReference type="ARBA" id="ARBA00004651"/>
    </source>
</evidence>
<dbReference type="KEGG" id="mmt:Metme_1277"/>
<reference evidence="18 19" key="1">
    <citation type="journal article" date="2011" name="J. Bacteriol.">
        <title>Complete Genome Sequence of the Aerobic Marine Methanotroph Methylomonas methanica MC09.</title>
        <authorList>
            <person name="Boden R."/>
            <person name="Cunliffe M."/>
            <person name="Scanlan J."/>
            <person name="Moussard H."/>
            <person name="Kits K.D."/>
            <person name="Klotz M.G."/>
            <person name="Jetten M.S."/>
            <person name="Vuilleumier S."/>
            <person name="Han J."/>
            <person name="Peters L."/>
            <person name="Mikhailova N."/>
            <person name="Teshima H."/>
            <person name="Tapia R."/>
            <person name="Kyrpides N."/>
            <person name="Ivanova N."/>
            <person name="Pagani I."/>
            <person name="Cheng J.F."/>
            <person name="Goodwin L."/>
            <person name="Han C."/>
            <person name="Hauser L."/>
            <person name="Land M.L."/>
            <person name="Lapidus A."/>
            <person name="Lucas S."/>
            <person name="Pitluck S."/>
            <person name="Woyke T."/>
            <person name="Stein L."/>
            <person name="Murrell J.C."/>
        </authorList>
    </citation>
    <scope>NUCLEOTIDE SEQUENCE [LARGE SCALE GENOMIC DNA]</scope>
    <source>
        <strain evidence="18 19">MC09</strain>
    </source>
</reference>
<dbReference type="GO" id="GO:0042773">
    <property type="term" value="P:ATP synthesis coupled electron transport"/>
    <property type="evidence" value="ECO:0007669"/>
    <property type="project" value="TreeGrafter"/>
</dbReference>
<evidence type="ECO:0000256" key="9">
    <source>
        <dbReference type="ARBA" id="ARBA00022989"/>
    </source>
</evidence>
<keyword evidence="8 14" id="KW-0249">Electron transport</keyword>
<dbReference type="PIRSF" id="PIRSF000292">
    <property type="entry name" value="Ubi_od_II"/>
    <property type="match status" value="1"/>
</dbReference>
<dbReference type="Pfam" id="PF06481">
    <property type="entry name" value="COX_ARM"/>
    <property type="match status" value="1"/>
</dbReference>
<evidence type="ECO:0000259" key="16">
    <source>
        <dbReference type="PROSITE" id="PS50857"/>
    </source>
</evidence>
<evidence type="ECO:0000259" key="17">
    <source>
        <dbReference type="PROSITE" id="PS50999"/>
    </source>
</evidence>
<name>F9ZX93_METMM</name>
<dbReference type="PANTHER" id="PTHR22888:SF18">
    <property type="entry name" value="CYTOCHROME BO(3) UBIQUINOL OXIDASE SUBUNIT 2"/>
    <property type="match status" value="1"/>
</dbReference>
<evidence type="ECO:0000256" key="12">
    <source>
        <dbReference type="ARBA" id="ARBA00023139"/>
    </source>
</evidence>
<dbReference type="SUPFAM" id="SSF81464">
    <property type="entry name" value="Cytochrome c oxidase subunit II-like, transmembrane region"/>
    <property type="match status" value="1"/>
</dbReference>
<dbReference type="CDD" id="cd04212">
    <property type="entry name" value="CuRO_UO_II"/>
    <property type="match status" value="1"/>
</dbReference>
<evidence type="ECO:0000256" key="7">
    <source>
        <dbReference type="ARBA" id="ARBA00022729"/>
    </source>
</evidence>
<dbReference type="InterPro" id="IPR010514">
    <property type="entry name" value="COX_ARM"/>
</dbReference>
<evidence type="ECO:0000256" key="4">
    <source>
        <dbReference type="ARBA" id="ARBA00022475"/>
    </source>
</evidence>
<keyword evidence="3 14" id="KW-0813">Transport</keyword>
<evidence type="ECO:0000313" key="19">
    <source>
        <dbReference type="Proteomes" id="UP000008888"/>
    </source>
</evidence>
<evidence type="ECO:0000313" key="18">
    <source>
        <dbReference type="EMBL" id="AEF99703.1"/>
    </source>
</evidence>
<feature type="domain" description="Cytochrome oxidase subunit II copper A binding" evidence="16">
    <location>
        <begin position="131"/>
        <end position="243"/>
    </location>
</feature>
<keyword evidence="9 15" id="KW-1133">Transmembrane helix</keyword>
<keyword evidence="10 14" id="KW-0560">Oxidoreductase</keyword>
<keyword evidence="11 14" id="KW-0472">Membrane</keyword>
<reference key="2">
    <citation type="submission" date="2011-05" db="EMBL/GenBank/DDBJ databases">
        <title>Complete genome sequence of the aerobic marine methanotroph Methylomonas methanica MC09.</title>
        <authorList>
            <person name="Boden R."/>
            <person name="Cunliffe M."/>
            <person name="Scanlan J."/>
            <person name="Moussard H."/>
            <person name="Kits K.D."/>
            <person name="Klotz M."/>
            <person name="Jetten M."/>
            <person name="Vuilleumier S."/>
            <person name="Han J."/>
            <person name="Peters L."/>
            <person name="Mikhailova N."/>
            <person name="Teshima H."/>
            <person name="Tapia R."/>
            <person name="Kyrpides N."/>
            <person name="Ivanova N."/>
            <person name="Pagani I."/>
            <person name="Cheng J.-F."/>
            <person name="Goodwin L."/>
            <person name="Han C."/>
            <person name="Hauser L."/>
            <person name="Land M."/>
            <person name="Lapidus A."/>
            <person name="Lucas S."/>
            <person name="Pitluck S."/>
            <person name="Woyke T."/>
            <person name="Stein L.Y."/>
            <person name="Murrell C."/>
        </authorList>
    </citation>
    <scope>NUCLEOTIDE SEQUENCE</scope>
    <source>
        <strain>MC09</strain>
    </source>
</reference>
<feature type="domain" description="Cytochrome oxidase subunit II transmembrane region profile" evidence="17">
    <location>
        <begin position="28"/>
        <end position="125"/>
    </location>
</feature>
<evidence type="ECO:0000256" key="6">
    <source>
        <dbReference type="ARBA" id="ARBA00022692"/>
    </source>
</evidence>
<protein>
    <recommendedName>
        <fullName evidence="14">Ubiquinol oxidase subunit 2</fullName>
    </recommendedName>
</protein>
<dbReference type="RefSeq" id="WP_013817966.1">
    <property type="nucleotide sequence ID" value="NC_015572.1"/>
</dbReference>
<feature type="transmembrane region" description="Helical" evidence="15">
    <location>
        <begin position="12"/>
        <end position="29"/>
    </location>
</feature>
<evidence type="ECO:0000256" key="15">
    <source>
        <dbReference type="SAM" id="Phobius"/>
    </source>
</evidence>